<reference evidence="1" key="2">
    <citation type="submission" date="2010-07" db="EMBL/GenBank/DDBJ databases">
        <authorList>
            <consortium name="The Broad Institute Genome Sequencing Platform"/>
            <consortium name="Broad Institute Genome Sequencing Center for Infectious Disease"/>
            <person name="Ma L.-J."/>
            <person name="Dead R."/>
            <person name="Young S."/>
            <person name="Zeng Q."/>
            <person name="Koehrsen M."/>
            <person name="Alvarado L."/>
            <person name="Berlin A."/>
            <person name="Chapman S.B."/>
            <person name="Chen Z."/>
            <person name="Freedman E."/>
            <person name="Gellesch M."/>
            <person name="Goldberg J."/>
            <person name="Griggs A."/>
            <person name="Gujja S."/>
            <person name="Heilman E.R."/>
            <person name="Heiman D."/>
            <person name="Hepburn T."/>
            <person name="Howarth C."/>
            <person name="Jen D."/>
            <person name="Larson L."/>
            <person name="Mehta T."/>
            <person name="Neiman D."/>
            <person name="Pearson M."/>
            <person name="Roberts A."/>
            <person name="Saif S."/>
            <person name="Shea T."/>
            <person name="Shenoy N."/>
            <person name="Sisk P."/>
            <person name="Stolte C."/>
            <person name="Sykes S."/>
            <person name="Walk T."/>
            <person name="White J."/>
            <person name="Yandava C."/>
            <person name="Haas B."/>
            <person name="Nusbaum C."/>
            <person name="Birren B."/>
        </authorList>
    </citation>
    <scope>NUCLEOTIDE SEQUENCE</scope>
    <source>
        <strain evidence="1">R3-111a-1</strain>
    </source>
</reference>
<reference evidence="2" key="4">
    <citation type="journal article" date="2015" name="G3 (Bethesda)">
        <title>Genome sequences of three phytopathogenic species of the Magnaporthaceae family of fungi.</title>
        <authorList>
            <person name="Okagaki L.H."/>
            <person name="Nunes C.C."/>
            <person name="Sailsbery J."/>
            <person name="Clay B."/>
            <person name="Brown D."/>
            <person name="John T."/>
            <person name="Oh Y."/>
            <person name="Young N."/>
            <person name="Fitzgerald M."/>
            <person name="Haas B.J."/>
            <person name="Zeng Q."/>
            <person name="Young S."/>
            <person name="Adiconis X."/>
            <person name="Fan L."/>
            <person name="Levin J.Z."/>
            <person name="Mitchell T.K."/>
            <person name="Okubara P.A."/>
            <person name="Farman M.L."/>
            <person name="Kohn L.M."/>
            <person name="Birren B."/>
            <person name="Ma L.-J."/>
            <person name="Dean R.A."/>
        </authorList>
    </citation>
    <scope>NUCLEOTIDE SEQUENCE</scope>
    <source>
        <strain evidence="2">R3-111a-1</strain>
    </source>
</reference>
<dbReference type="EnsemblFungi" id="EJT73269">
    <property type="protein sequence ID" value="EJT73269"/>
    <property type="gene ID" value="GGTG_10116"/>
</dbReference>
<sequence>MTSPRFDFLQVGRAFVDLNRVPALPAILAIFLGGSNLYSAKGNPENHHADWDGVIVVRTKLDIFTLVNQRRRDLLALLGIATEEMPEFSVPEPSSPLWDEFDALRIAGFTETHSKRSVKVLSLEYFWGPKSTLNILSYKDKRVYPADDLGTAKISRVQQATRLPSGLLVLHDQLVYQSPPTACVHGHKSSSASFGVTADLIVSGTCLFGNLSYGRQIKSRILSSYSAATQRHATIQSFARHTRFSTDFIDWLSKELSDLNRLDPLTLPRPSCVCPCFPKNASFLYGTTNTTHELVVQDFSERAKRVPLVVFHLVQQGLFQSHQRPHSVFSSNSSTYEVLVPAVEGDETKLFAKQSRHQLQEISGATTAAIYYPRIHIPRLTSSGNLLYPFFDGITEAELRMSFIHGGRSHWPSLELLLYTEMVKAEDTLRAYRTCLGGMEGKKQTVPPNEGIQRFLRSRVADDARFTEFYRDGFYISGKSIPMEKFLALPWKVNGAVYPSLRTLFRNALEVLHPQSTQMQTCPIAFGLGDAHGANVMISPSSSPDNSREIIYLDHEVAGFHAILLDLAKPFYNDIFFETLYADILPATEDIAYEIDEKSINVRFTPRVDDVTQAIFEIKTRYLLQPLCEFVLELEFLDVAPFSRLEQAFEPESEESCQASVASVIPNLWRQWQRPAEQTHSVRLNAGLANPARRVRPSHDNGRFKNCDKSMALERTMLAMGLENPDAGVDKAPPPARRRCLRSREGHTVQLVEADTLKITGDHKNFNFGIQPWQNSHNSMTPRLLGYGCPR</sequence>
<evidence type="ECO:0000313" key="3">
    <source>
        <dbReference type="Proteomes" id="UP000006039"/>
    </source>
</evidence>
<name>J3P9D3_GAET3</name>
<protein>
    <submittedName>
        <fullName evidence="1 2">Uncharacterized protein</fullName>
    </submittedName>
</protein>
<dbReference type="eggNOG" id="ENOG502TFZF">
    <property type="taxonomic scope" value="Eukaryota"/>
</dbReference>
<accession>J3P9D3</accession>
<evidence type="ECO:0000313" key="1">
    <source>
        <dbReference type="EMBL" id="EJT73269.1"/>
    </source>
</evidence>
<dbReference type="GeneID" id="20350574"/>
<reference evidence="3" key="1">
    <citation type="submission" date="2010-07" db="EMBL/GenBank/DDBJ databases">
        <title>The genome sequence of Gaeumannomyces graminis var. tritici strain R3-111a-1.</title>
        <authorList>
            <consortium name="The Broad Institute Genome Sequencing Platform"/>
            <person name="Ma L.-J."/>
            <person name="Dead R."/>
            <person name="Young S."/>
            <person name="Zeng Q."/>
            <person name="Koehrsen M."/>
            <person name="Alvarado L."/>
            <person name="Berlin A."/>
            <person name="Chapman S.B."/>
            <person name="Chen Z."/>
            <person name="Freedman E."/>
            <person name="Gellesch M."/>
            <person name="Goldberg J."/>
            <person name="Griggs A."/>
            <person name="Gujja S."/>
            <person name="Heilman E.R."/>
            <person name="Heiman D."/>
            <person name="Hepburn T."/>
            <person name="Howarth C."/>
            <person name="Jen D."/>
            <person name="Larson L."/>
            <person name="Mehta T."/>
            <person name="Neiman D."/>
            <person name="Pearson M."/>
            <person name="Roberts A."/>
            <person name="Saif S."/>
            <person name="Shea T."/>
            <person name="Shenoy N."/>
            <person name="Sisk P."/>
            <person name="Stolte C."/>
            <person name="Sykes S."/>
            <person name="Walk T."/>
            <person name="White J."/>
            <person name="Yandava C."/>
            <person name="Haas B."/>
            <person name="Nusbaum C."/>
            <person name="Birren B."/>
        </authorList>
    </citation>
    <scope>NUCLEOTIDE SEQUENCE [LARGE SCALE GENOMIC DNA]</scope>
    <source>
        <strain evidence="3">R3-111a-1</strain>
    </source>
</reference>
<reference evidence="1" key="3">
    <citation type="submission" date="2010-09" db="EMBL/GenBank/DDBJ databases">
        <title>Annotation of Gaeumannomyces graminis var. tritici R3-111a-1.</title>
        <authorList>
            <consortium name="The Broad Institute Genome Sequencing Platform"/>
            <person name="Ma L.-J."/>
            <person name="Dead R."/>
            <person name="Young S.K."/>
            <person name="Zeng Q."/>
            <person name="Gargeya S."/>
            <person name="Fitzgerald M."/>
            <person name="Haas B."/>
            <person name="Abouelleil A."/>
            <person name="Alvarado L."/>
            <person name="Arachchi H.M."/>
            <person name="Berlin A."/>
            <person name="Brown A."/>
            <person name="Chapman S.B."/>
            <person name="Chen Z."/>
            <person name="Dunbar C."/>
            <person name="Freedman E."/>
            <person name="Gearin G."/>
            <person name="Gellesch M."/>
            <person name="Goldberg J."/>
            <person name="Griggs A."/>
            <person name="Gujja S."/>
            <person name="Heiman D."/>
            <person name="Howarth C."/>
            <person name="Larson L."/>
            <person name="Lui A."/>
            <person name="MacDonald P.J.P."/>
            <person name="Mehta T."/>
            <person name="Montmayeur A."/>
            <person name="Murphy C."/>
            <person name="Neiman D."/>
            <person name="Pearson M."/>
            <person name="Priest M."/>
            <person name="Roberts A."/>
            <person name="Saif S."/>
            <person name="Shea T."/>
            <person name="Shenoy N."/>
            <person name="Sisk P."/>
            <person name="Stolte C."/>
            <person name="Sykes S."/>
            <person name="Yandava C."/>
            <person name="Wortman J."/>
            <person name="Nusbaum C."/>
            <person name="Birren B."/>
        </authorList>
    </citation>
    <scope>NUCLEOTIDE SEQUENCE</scope>
    <source>
        <strain evidence="1">R3-111a-1</strain>
    </source>
</reference>
<dbReference type="EMBL" id="GL385399">
    <property type="protein sequence ID" value="EJT73269.1"/>
    <property type="molecule type" value="Genomic_DNA"/>
</dbReference>
<proteinExistence type="predicted"/>
<dbReference type="HOGENOM" id="CLU_011695_0_0_1"/>
<dbReference type="OrthoDB" id="2094832at2759"/>
<dbReference type="VEuPathDB" id="FungiDB:GGTG_10116"/>
<dbReference type="Proteomes" id="UP000006039">
    <property type="component" value="Unassembled WGS sequence"/>
</dbReference>
<evidence type="ECO:0000313" key="2">
    <source>
        <dbReference type="EnsemblFungi" id="EJT73269"/>
    </source>
</evidence>
<organism evidence="1">
    <name type="scientific">Gaeumannomyces tritici (strain R3-111a-1)</name>
    <name type="common">Wheat and barley take-all root rot fungus</name>
    <name type="synonym">Gaeumannomyces graminis var. tritici</name>
    <dbReference type="NCBI Taxonomy" id="644352"/>
    <lineage>
        <taxon>Eukaryota</taxon>
        <taxon>Fungi</taxon>
        <taxon>Dikarya</taxon>
        <taxon>Ascomycota</taxon>
        <taxon>Pezizomycotina</taxon>
        <taxon>Sordariomycetes</taxon>
        <taxon>Sordariomycetidae</taxon>
        <taxon>Magnaporthales</taxon>
        <taxon>Magnaporthaceae</taxon>
        <taxon>Gaeumannomyces</taxon>
    </lineage>
</organism>
<reference evidence="2" key="5">
    <citation type="submission" date="2018-04" db="UniProtKB">
        <authorList>
            <consortium name="EnsemblFungi"/>
        </authorList>
    </citation>
    <scope>IDENTIFICATION</scope>
    <source>
        <strain evidence="2">R3-111a-1</strain>
    </source>
</reference>
<gene>
    <name evidence="2" type="primary">20350574</name>
    <name evidence="1" type="ORF">GGTG_10116</name>
</gene>
<dbReference type="RefSeq" id="XP_009226243.1">
    <property type="nucleotide sequence ID" value="XM_009227979.1"/>
</dbReference>
<keyword evidence="3" id="KW-1185">Reference proteome</keyword>
<dbReference type="AlphaFoldDB" id="J3P9D3"/>